<sequence length="179" mass="19768">MASRLRAANRWALVALSAALAGGAAALAYYFAAAQPAALGTPAPVEIKRRSSLYCQFYVFVESRPFVAFLMEQAQDDTAVFRQIYVAKADGDRTDYNAETGVRPEWRLDAASVTPRLEARVVVPDTGQSGLGEQDIAIEFPGARREDFADRGSTRWREASLKSVYYQNLPGKCRRQQTP</sequence>
<feature type="chain" id="PRO_5045724363" evidence="1">
    <location>
        <begin position="29"/>
        <end position="179"/>
    </location>
</feature>
<evidence type="ECO:0000313" key="2">
    <source>
        <dbReference type="EMBL" id="MDR4307173.1"/>
    </source>
</evidence>
<dbReference type="EMBL" id="JADBEO010000020">
    <property type="protein sequence ID" value="MDR4307173.1"/>
    <property type="molecule type" value="Genomic_DNA"/>
</dbReference>
<protein>
    <submittedName>
        <fullName evidence="2">Uncharacterized protein</fullName>
    </submittedName>
</protein>
<comment type="caution">
    <text evidence="2">The sequence shown here is derived from an EMBL/GenBank/DDBJ whole genome shotgun (WGS) entry which is preliminary data.</text>
</comment>
<feature type="signal peptide" evidence="1">
    <location>
        <begin position="1"/>
        <end position="28"/>
    </location>
</feature>
<proteinExistence type="predicted"/>
<gene>
    <name evidence="2" type="ORF">IHQ68_11135</name>
</gene>
<organism evidence="2 3">
    <name type="scientific">Chelatococcus sambhunathii</name>
    <dbReference type="NCBI Taxonomy" id="363953"/>
    <lineage>
        <taxon>Bacteria</taxon>
        <taxon>Pseudomonadati</taxon>
        <taxon>Pseudomonadota</taxon>
        <taxon>Alphaproteobacteria</taxon>
        <taxon>Hyphomicrobiales</taxon>
        <taxon>Chelatococcaceae</taxon>
        <taxon>Chelatococcus</taxon>
    </lineage>
</organism>
<reference evidence="2" key="1">
    <citation type="submission" date="2020-10" db="EMBL/GenBank/DDBJ databases">
        <authorList>
            <person name="Abbas A."/>
            <person name="Razzaq R."/>
            <person name="Waqas M."/>
            <person name="Abbas N."/>
            <person name="Nielsen T.K."/>
            <person name="Hansen L.H."/>
            <person name="Hussain S."/>
            <person name="Shahid M."/>
        </authorList>
    </citation>
    <scope>NUCLEOTIDE SEQUENCE</scope>
    <source>
        <strain evidence="2">S14</strain>
    </source>
</reference>
<dbReference type="Proteomes" id="UP001181622">
    <property type="component" value="Unassembled WGS sequence"/>
</dbReference>
<name>A0ABU1DGB2_9HYPH</name>
<keyword evidence="3" id="KW-1185">Reference proteome</keyword>
<keyword evidence="1" id="KW-0732">Signal</keyword>
<accession>A0ABU1DGB2</accession>
<dbReference type="RefSeq" id="WP_309391764.1">
    <property type="nucleotide sequence ID" value="NZ_JADBEO010000020.1"/>
</dbReference>
<evidence type="ECO:0000313" key="3">
    <source>
        <dbReference type="Proteomes" id="UP001181622"/>
    </source>
</evidence>
<evidence type="ECO:0000256" key="1">
    <source>
        <dbReference type="SAM" id="SignalP"/>
    </source>
</evidence>